<keyword evidence="1" id="KW-0472">Membrane</keyword>
<name>A0ABT0RFU5_9SPHN</name>
<evidence type="ECO:0000256" key="1">
    <source>
        <dbReference type="SAM" id="Phobius"/>
    </source>
</evidence>
<dbReference type="RefSeq" id="WP_249868047.1">
    <property type="nucleotide sequence ID" value="NZ_JAMGBC010000001.1"/>
</dbReference>
<dbReference type="EMBL" id="JAMGBC010000001">
    <property type="protein sequence ID" value="MCL6679129.1"/>
    <property type="molecule type" value="Genomic_DNA"/>
</dbReference>
<keyword evidence="1" id="KW-1133">Transmembrane helix</keyword>
<sequence>MTQANEPRPEDELVRARQRDRARIMAWLLGGLVFLLFLITLVKVGGGK</sequence>
<organism evidence="2 3">
    <name type="scientific">Sphingomonas anseongensis</name>
    <dbReference type="NCBI Taxonomy" id="2908207"/>
    <lineage>
        <taxon>Bacteria</taxon>
        <taxon>Pseudomonadati</taxon>
        <taxon>Pseudomonadota</taxon>
        <taxon>Alphaproteobacteria</taxon>
        <taxon>Sphingomonadales</taxon>
        <taxon>Sphingomonadaceae</taxon>
        <taxon>Sphingomonas</taxon>
    </lineage>
</organism>
<gene>
    <name evidence="2" type="ORF">LZ519_07340</name>
</gene>
<accession>A0ABT0RFU5</accession>
<feature type="transmembrane region" description="Helical" evidence="1">
    <location>
        <begin position="24"/>
        <end position="42"/>
    </location>
</feature>
<proteinExistence type="predicted"/>
<comment type="caution">
    <text evidence="2">The sequence shown here is derived from an EMBL/GenBank/DDBJ whole genome shotgun (WGS) entry which is preliminary data.</text>
</comment>
<keyword evidence="1" id="KW-0812">Transmembrane</keyword>
<reference evidence="2" key="1">
    <citation type="submission" date="2022-05" db="EMBL/GenBank/DDBJ databases">
        <authorList>
            <person name="Jo J.-H."/>
            <person name="Im W.-T."/>
        </authorList>
    </citation>
    <scope>NUCLEOTIDE SEQUENCE</scope>
    <source>
        <strain evidence="2">RG327</strain>
    </source>
</reference>
<dbReference type="Proteomes" id="UP001165343">
    <property type="component" value="Unassembled WGS sequence"/>
</dbReference>
<evidence type="ECO:0000313" key="2">
    <source>
        <dbReference type="EMBL" id="MCL6679129.1"/>
    </source>
</evidence>
<keyword evidence="3" id="KW-1185">Reference proteome</keyword>
<evidence type="ECO:0000313" key="3">
    <source>
        <dbReference type="Proteomes" id="UP001165343"/>
    </source>
</evidence>
<protein>
    <recommendedName>
        <fullName evidence="4">Protoheme IX farnesyltransferase</fullName>
    </recommendedName>
</protein>
<evidence type="ECO:0008006" key="4">
    <source>
        <dbReference type="Google" id="ProtNLM"/>
    </source>
</evidence>